<evidence type="ECO:0000256" key="1">
    <source>
        <dbReference type="SAM" id="MobiDB-lite"/>
    </source>
</evidence>
<dbReference type="Gene3D" id="3.10.280.10">
    <property type="entry name" value="Mitochondrial glycoprotein"/>
    <property type="match status" value="1"/>
</dbReference>
<proteinExistence type="predicted"/>
<dbReference type="PANTHER" id="PTHR10826:SF1">
    <property type="entry name" value="COMPLEMENT COMPONENT 1 Q SUBCOMPONENT-BINDING PROTEIN, MITOCHONDRIAL"/>
    <property type="match status" value="1"/>
</dbReference>
<comment type="caution">
    <text evidence="2">The sequence shown here is derived from an EMBL/GenBank/DDBJ whole genome shotgun (WGS) entry which is preliminary data.</text>
</comment>
<protein>
    <submittedName>
        <fullName evidence="2">Putative regulatory protein suaprga1</fullName>
    </submittedName>
</protein>
<dbReference type="SUPFAM" id="SSF54529">
    <property type="entry name" value="Mitochondrial glycoprotein MAM33-like"/>
    <property type="match status" value="1"/>
</dbReference>
<keyword evidence="3" id="KW-1185">Reference proteome</keyword>
<dbReference type="OrthoDB" id="278212at2759"/>
<dbReference type="OMA" id="RWLNNVK"/>
<dbReference type="AlphaFoldDB" id="A0A0B1P6I2"/>
<dbReference type="HOGENOM" id="CLU_072692_0_0_1"/>
<dbReference type="InterPro" id="IPR036561">
    <property type="entry name" value="MAM33_sf"/>
</dbReference>
<organism evidence="2 3">
    <name type="scientific">Uncinula necator</name>
    <name type="common">Grape powdery mildew</name>
    <dbReference type="NCBI Taxonomy" id="52586"/>
    <lineage>
        <taxon>Eukaryota</taxon>
        <taxon>Fungi</taxon>
        <taxon>Dikarya</taxon>
        <taxon>Ascomycota</taxon>
        <taxon>Pezizomycotina</taxon>
        <taxon>Leotiomycetes</taxon>
        <taxon>Erysiphales</taxon>
        <taxon>Erysiphaceae</taxon>
        <taxon>Erysiphe</taxon>
    </lineage>
</organism>
<dbReference type="PANTHER" id="PTHR10826">
    <property type="entry name" value="COMPLEMENT COMPONENT 1"/>
    <property type="match status" value="1"/>
</dbReference>
<feature type="compositionally biased region" description="Acidic residues" evidence="1">
    <location>
        <begin position="145"/>
        <end position="154"/>
    </location>
</feature>
<dbReference type="Proteomes" id="UP000030854">
    <property type="component" value="Unassembled WGS sequence"/>
</dbReference>
<dbReference type="InterPro" id="IPR003428">
    <property type="entry name" value="MAM33"/>
</dbReference>
<gene>
    <name evidence="2" type="ORF">EV44_g1612</name>
</gene>
<dbReference type="Pfam" id="PF02330">
    <property type="entry name" value="MAM33"/>
    <property type="match status" value="1"/>
</dbReference>
<accession>A0A0B1P6I2</accession>
<dbReference type="GO" id="GO:0005759">
    <property type="term" value="C:mitochondrial matrix"/>
    <property type="evidence" value="ECO:0007669"/>
    <property type="project" value="InterPro"/>
</dbReference>
<dbReference type="STRING" id="52586.A0A0B1P6I2"/>
<feature type="region of interest" description="Disordered" evidence="1">
    <location>
        <begin position="127"/>
        <end position="171"/>
    </location>
</feature>
<sequence length="285" mass="32481">MISLRTFGRAAPRSLSQVSYSRFIIPRPVQAYLLPPIFKLSQPHVSFSTSVTKRSKTKGRDGDSELITKLNSELQFENEMKEELTQPTSIKDYLENSPFDIIDEPGKEEVILTRTYGQEKIQITFSISDINMDPEPDMSDRAFGAEEEESESNSEEQKNPEEGGEEDDTSLPVRLHIVVEKPGKGALAIDSVIQDSMVMIDSCLHYANPAHAHAKTSQLFHERQDLYAGPVFTNLDEELQVLFERYLDERGINTALAIFVPEYINMKEQKEYARWLKNVKEFVEA</sequence>
<reference evidence="2 3" key="1">
    <citation type="journal article" date="2014" name="BMC Genomics">
        <title>Adaptive genomic structural variation in the grape powdery mildew pathogen, Erysiphe necator.</title>
        <authorList>
            <person name="Jones L."/>
            <person name="Riaz S."/>
            <person name="Morales-Cruz A."/>
            <person name="Amrine K.C."/>
            <person name="McGuire B."/>
            <person name="Gubler W.D."/>
            <person name="Walker M.A."/>
            <person name="Cantu D."/>
        </authorList>
    </citation>
    <scope>NUCLEOTIDE SEQUENCE [LARGE SCALE GENOMIC DNA]</scope>
    <source>
        <strain evidence="3">c</strain>
    </source>
</reference>
<evidence type="ECO:0000313" key="2">
    <source>
        <dbReference type="EMBL" id="KHJ32960.1"/>
    </source>
</evidence>
<dbReference type="EMBL" id="JNVN01001701">
    <property type="protein sequence ID" value="KHJ32960.1"/>
    <property type="molecule type" value="Genomic_DNA"/>
</dbReference>
<evidence type="ECO:0000313" key="3">
    <source>
        <dbReference type="Proteomes" id="UP000030854"/>
    </source>
</evidence>
<dbReference type="GO" id="GO:0042256">
    <property type="term" value="P:cytosolic ribosome assembly"/>
    <property type="evidence" value="ECO:0007669"/>
    <property type="project" value="TreeGrafter"/>
</dbReference>
<name>A0A0B1P6I2_UNCNE</name>